<feature type="compositionally biased region" description="Polar residues" evidence="2">
    <location>
        <begin position="13"/>
        <end position="24"/>
    </location>
</feature>
<evidence type="ECO:0000256" key="2">
    <source>
        <dbReference type="SAM" id="MobiDB-lite"/>
    </source>
</evidence>
<evidence type="ECO:0000313" key="3">
    <source>
        <dbReference type="Proteomes" id="UP000504615"/>
    </source>
</evidence>
<dbReference type="Proteomes" id="UP000504615">
    <property type="component" value="Unplaced"/>
</dbReference>
<accession>A0A6I9W4B5</accession>
<feature type="region of interest" description="Disordered" evidence="2">
    <location>
        <begin position="478"/>
        <end position="506"/>
    </location>
</feature>
<organism evidence="3 4">
    <name type="scientific">Pogonomyrmex barbatus</name>
    <name type="common">red harvester ant</name>
    <dbReference type="NCBI Taxonomy" id="144034"/>
    <lineage>
        <taxon>Eukaryota</taxon>
        <taxon>Metazoa</taxon>
        <taxon>Ecdysozoa</taxon>
        <taxon>Arthropoda</taxon>
        <taxon>Hexapoda</taxon>
        <taxon>Insecta</taxon>
        <taxon>Pterygota</taxon>
        <taxon>Neoptera</taxon>
        <taxon>Endopterygota</taxon>
        <taxon>Hymenoptera</taxon>
        <taxon>Apocrita</taxon>
        <taxon>Aculeata</taxon>
        <taxon>Formicoidea</taxon>
        <taxon>Formicidae</taxon>
        <taxon>Myrmicinae</taxon>
        <taxon>Pogonomyrmex</taxon>
    </lineage>
</organism>
<feature type="coiled-coil region" evidence="1">
    <location>
        <begin position="320"/>
        <end position="396"/>
    </location>
</feature>
<feature type="region of interest" description="Disordered" evidence="2">
    <location>
        <begin position="180"/>
        <end position="234"/>
    </location>
</feature>
<sequence length="796" mass="88962">MRIEPPAGMEQRLPNTSGPSRQIPSNNLRKSKRRSNRRNNLLDTILDTWPNDPQNNQEGDLVAGMEYPPRMLWQSTGVQQNVPGNGQRLFTAMSDPSVCGYSPMPMTYAMQPVSLPTMYRMYQPMPVPNIRTVQNRHRHHCNKYLANVRPNANNTIVNGYGNLQENGILESAVHIAHQNGDYASLPPTANKDSGVNSDELNSEHRRYSDPGLGPAEKSSRSDSDDSDSIESGSSITTISRSNKLVLSLIEQVMTELKKCNSQLFKELTETKSSLENVKTKLSQCKHNTPTDYQPGMLSELICEIREANRNCEENLGIKIKSMIEEKCNQQAKEVNELKNQLEKFIREKEESDERVAKLEEEVTVLKLSATNEGREIAAFEEETLALRRELQEARASRTLAENHAAKCVNFAVSRSVTPVTFDTPCMTSTPVRTALTDTLSLLSTVPSVISSHTSSAFSVLRSRPAEVAVLQSVLETASQNSGTDSGSVFREDSPRPTGSEGNRCSETSSTSCQIAVTCIGKDDVTNAIGIESWNNIEKPNSKNTDIETLCKKSPKRETLSAVQFDDYLILRDQQEARNVDVKNDDKGKPSAVTDKEKKTKCLMTEEERTTKCLMTDILKESTDDQLAEKYAEVEVPSITERDETKIDFGPLRVLEESKDLFDELLNINNINKSEKLINRSYDDKFWKKLCKFQNQRGSFKKSRRKKENLKEVYDITSKYYTTLSCSSSSNEGNCDTASEDENCYPDNCANRAITEVPDVVVVGGGSIVPKDLCSTRTLTSRTQTAPSRATYTTAYI</sequence>
<dbReference type="RefSeq" id="XP_011634862.1">
    <property type="nucleotide sequence ID" value="XM_011636560.1"/>
</dbReference>
<evidence type="ECO:0000313" key="5">
    <source>
        <dbReference type="RefSeq" id="XP_025073688.1"/>
    </source>
</evidence>
<dbReference type="OrthoDB" id="6621649at2759"/>
<proteinExistence type="predicted"/>
<evidence type="ECO:0000256" key="1">
    <source>
        <dbReference type="SAM" id="Coils"/>
    </source>
</evidence>
<evidence type="ECO:0000313" key="4">
    <source>
        <dbReference type="RefSeq" id="XP_011634862.1"/>
    </source>
</evidence>
<protein>
    <submittedName>
        <fullName evidence="4 5">Uncharacterized protein LOC105425691 isoform X1</fullName>
    </submittedName>
</protein>
<keyword evidence="3" id="KW-1185">Reference proteome</keyword>
<reference evidence="4 5" key="1">
    <citation type="submission" date="2025-04" db="UniProtKB">
        <authorList>
            <consortium name="RefSeq"/>
        </authorList>
    </citation>
    <scope>IDENTIFICATION</scope>
</reference>
<dbReference type="KEGG" id="pbar:105425691"/>
<dbReference type="AlphaFoldDB" id="A0A6I9W4B5"/>
<feature type="region of interest" description="Disordered" evidence="2">
    <location>
        <begin position="1"/>
        <end position="38"/>
    </location>
</feature>
<gene>
    <name evidence="4 5" type="primary">LOC105425691</name>
</gene>
<dbReference type="RefSeq" id="XP_025073688.1">
    <property type="nucleotide sequence ID" value="XM_025217903.1"/>
</dbReference>
<dbReference type="GeneID" id="105425691"/>
<name>A0A6I9W4B5_9HYME</name>
<feature type="compositionally biased region" description="Polar residues" evidence="2">
    <location>
        <begin position="190"/>
        <end position="199"/>
    </location>
</feature>
<keyword evidence="1" id="KW-0175">Coiled coil</keyword>